<dbReference type="Pfam" id="PF02826">
    <property type="entry name" value="2-Hacid_dh_C"/>
    <property type="match status" value="1"/>
</dbReference>
<reference evidence="9" key="1">
    <citation type="journal article" date="2015" name="Genome Announc.">
        <title>Draft genome sequence of Talaromyces cellulolyticus strain Y-94, a source of lignocellulosic biomass-degrading enzymes.</title>
        <authorList>
            <person name="Fujii T."/>
            <person name="Koike H."/>
            <person name="Sawayama S."/>
            <person name="Yano S."/>
            <person name="Inoue H."/>
        </authorList>
    </citation>
    <scope>NUCLEOTIDE SEQUENCE [LARGE SCALE GENOMIC DNA]</scope>
    <source>
        <strain evidence="9">Y-94</strain>
    </source>
</reference>
<evidence type="ECO:0000313" key="9">
    <source>
        <dbReference type="Proteomes" id="UP000053095"/>
    </source>
</evidence>
<name>A0A0B8N4R6_TALPI</name>
<dbReference type="PANTHER" id="PTHR42789:SF1">
    <property type="entry name" value="D-ISOMER SPECIFIC 2-HYDROXYACID DEHYDROGENASE FAMILY PROTEIN (AFU_ORTHOLOGUE AFUA_6G10090)"/>
    <property type="match status" value="1"/>
</dbReference>
<keyword evidence="3 5" id="KW-0560">Oxidoreductase</keyword>
<dbReference type="InterPro" id="IPR029752">
    <property type="entry name" value="D-isomer_DH_CS1"/>
</dbReference>
<dbReference type="GO" id="GO:0008652">
    <property type="term" value="P:amino acid biosynthetic process"/>
    <property type="evidence" value="ECO:0007669"/>
    <property type="project" value="UniProtKB-KW"/>
</dbReference>
<comment type="similarity">
    <text evidence="1 5">Belongs to the D-isomer specific 2-hydroxyacid dehydrogenase family.</text>
</comment>
<gene>
    <name evidence="8" type="ORF">TCE0_023r07159</name>
</gene>
<evidence type="ECO:0000256" key="3">
    <source>
        <dbReference type="ARBA" id="ARBA00023002"/>
    </source>
</evidence>
<dbReference type="InterPro" id="IPR029753">
    <property type="entry name" value="D-isomer_DH_CS"/>
</dbReference>
<dbReference type="InterPro" id="IPR050857">
    <property type="entry name" value="D-2-hydroxyacid_DH"/>
</dbReference>
<organism evidence="8 9">
    <name type="scientific">Talaromyces pinophilus</name>
    <name type="common">Penicillium pinophilum</name>
    <dbReference type="NCBI Taxonomy" id="128442"/>
    <lineage>
        <taxon>Eukaryota</taxon>
        <taxon>Fungi</taxon>
        <taxon>Dikarya</taxon>
        <taxon>Ascomycota</taxon>
        <taxon>Pezizomycotina</taxon>
        <taxon>Eurotiomycetes</taxon>
        <taxon>Eurotiomycetidae</taxon>
        <taxon>Eurotiales</taxon>
        <taxon>Trichocomaceae</taxon>
        <taxon>Talaromyces</taxon>
        <taxon>Talaromyces sect. Talaromyces</taxon>
    </lineage>
</organism>
<evidence type="ECO:0000259" key="6">
    <source>
        <dbReference type="Pfam" id="PF00389"/>
    </source>
</evidence>
<dbReference type="Gene3D" id="3.40.50.720">
    <property type="entry name" value="NAD(P)-binding Rossmann-like Domain"/>
    <property type="match status" value="2"/>
</dbReference>
<protein>
    <submittedName>
        <fullName evidence="8">D-3-phosphoglycerate dehydrogenase</fullName>
    </submittedName>
</protein>
<dbReference type="GO" id="GO:0051287">
    <property type="term" value="F:NAD binding"/>
    <property type="evidence" value="ECO:0007669"/>
    <property type="project" value="InterPro"/>
</dbReference>
<accession>A0A0B8N4R6</accession>
<sequence length="321" mass="35026">MTKPAIYVLDPYHEDAVALLQSTEWVDVILWNDPRKADWHQYAQAVLVRSETQLQGTDFIQAKELRVVVKQGVGIDNIDSNAAKAAGVAVHNTPGINSESVAEFTLALALALSRRIVEVDRLQQNGNKIVRSQTLGLSLFRKSVGVVGMGNIGKFSAKKWIGACEANIIGYDPVAPLDIWDQEKIPHTRVQALDELLIKSDVVLLHLPLLESTRGLIKARELDIMKTTAILINAARGGIVDENALLQALKEKKIWGAALDAMEVEPPTLEAHRDFFALNNLIITPHIGASTLQNQINSGVAAVKTLLAVLEGKDDVHGKIV</sequence>
<dbReference type="PROSITE" id="PS00065">
    <property type="entry name" value="D_2_HYDROXYACID_DH_1"/>
    <property type="match status" value="1"/>
</dbReference>
<feature type="domain" description="D-isomer specific 2-hydroxyacid dehydrogenase NAD-binding" evidence="7">
    <location>
        <begin position="106"/>
        <end position="288"/>
    </location>
</feature>
<dbReference type="EMBL" id="DF933819">
    <property type="protein sequence ID" value="GAM37324.1"/>
    <property type="molecule type" value="Genomic_DNA"/>
</dbReference>
<feature type="domain" description="D-isomer specific 2-hydroxyacid dehydrogenase catalytic" evidence="6">
    <location>
        <begin position="6"/>
        <end position="314"/>
    </location>
</feature>
<keyword evidence="4" id="KW-0520">NAD</keyword>
<dbReference type="InterPro" id="IPR036291">
    <property type="entry name" value="NAD(P)-bd_dom_sf"/>
</dbReference>
<dbReference type="Pfam" id="PF00389">
    <property type="entry name" value="2-Hacid_dh"/>
    <property type="match status" value="1"/>
</dbReference>
<dbReference type="InterPro" id="IPR006140">
    <property type="entry name" value="D-isomer_DH_NAD-bd"/>
</dbReference>
<dbReference type="GO" id="GO:0016616">
    <property type="term" value="F:oxidoreductase activity, acting on the CH-OH group of donors, NAD or NADP as acceptor"/>
    <property type="evidence" value="ECO:0007669"/>
    <property type="project" value="InterPro"/>
</dbReference>
<evidence type="ECO:0000256" key="2">
    <source>
        <dbReference type="ARBA" id="ARBA00022605"/>
    </source>
</evidence>
<evidence type="ECO:0000313" key="8">
    <source>
        <dbReference type="EMBL" id="GAM37324.1"/>
    </source>
</evidence>
<evidence type="ECO:0000256" key="4">
    <source>
        <dbReference type="ARBA" id="ARBA00023027"/>
    </source>
</evidence>
<dbReference type="PANTHER" id="PTHR42789">
    <property type="entry name" value="D-ISOMER SPECIFIC 2-HYDROXYACID DEHYDROGENASE FAMILY PROTEIN (AFU_ORTHOLOGUE AFUA_6G10090)"/>
    <property type="match status" value="1"/>
</dbReference>
<keyword evidence="2" id="KW-0028">Amino-acid biosynthesis</keyword>
<evidence type="ECO:0000259" key="7">
    <source>
        <dbReference type="Pfam" id="PF02826"/>
    </source>
</evidence>
<dbReference type="InterPro" id="IPR006139">
    <property type="entry name" value="D-isomer_2_OHA_DH_cat_dom"/>
</dbReference>
<dbReference type="PROSITE" id="PS00671">
    <property type="entry name" value="D_2_HYDROXYACID_DH_3"/>
    <property type="match status" value="1"/>
</dbReference>
<dbReference type="AlphaFoldDB" id="A0A0B8N4R6"/>
<evidence type="ECO:0000256" key="5">
    <source>
        <dbReference type="RuleBase" id="RU003719"/>
    </source>
</evidence>
<proteinExistence type="inferred from homology"/>
<keyword evidence="9" id="KW-1185">Reference proteome</keyword>
<dbReference type="SUPFAM" id="SSF52283">
    <property type="entry name" value="Formate/glycerate dehydrogenase catalytic domain-like"/>
    <property type="match status" value="1"/>
</dbReference>
<evidence type="ECO:0000256" key="1">
    <source>
        <dbReference type="ARBA" id="ARBA00005854"/>
    </source>
</evidence>
<dbReference type="SUPFAM" id="SSF51735">
    <property type="entry name" value="NAD(P)-binding Rossmann-fold domains"/>
    <property type="match status" value="1"/>
</dbReference>
<dbReference type="Proteomes" id="UP000053095">
    <property type="component" value="Unassembled WGS sequence"/>
</dbReference>